<dbReference type="InterPro" id="IPR052897">
    <property type="entry name" value="Sec-Metab_Biosynth_Hydrolase"/>
</dbReference>
<dbReference type="Gene3D" id="3.40.50.1820">
    <property type="entry name" value="alpha/beta hydrolase"/>
    <property type="match status" value="1"/>
</dbReference>
<dbReference type="OrthoDB" id="408373at2759"/>
<evidence type="ECO:0000313" key="2">
    <source>
        <dbReference type="EMBL" id="KAF1812901.1"/>
    </source>
</evidence>
<accession>A0A6G1G4N0</accession>
<sequence>MDAWSLPVSYFWAAGRAELQFNSTETFFLIRPVLVFVSEAWHGPTIWNRVVPDLENQRYRCISVALPTTFGDPSADFADDVQAVQNDIIAETRTGRNIVVVVHSYGGVVGQSAIRDLTQHTELFYIDLPKGEGDYWASKLANQSAKAFTEGRYASYPGWKDASSWFLMATDFVKATKGAGASVTVRDISSGHTPILSRPKETVDFILEALAAFLESLQETN</sequence>
<dbReference type="PANTHER" id="PTHR37017:SF3">
    <property type="entry name" value="AB HYDROLASE-1 DOMAIN-CONTAINING PROTEIN"/>
    <property type="match status" value="1"/>
</dbReference>
<dbReference type="AlphaFoldDB" id="A0A6G1G4N0"/>
<dbReference type="EMBL" id="ML975156">
    <property type="protein sequence ID" value="KAF1812901.1"/>
    <property type="molecule type" value="Genomic_DNA"/>
</dbReference>
<reference evidence="2 4" key="1">
    <citation type="submission" date="2020-01" db="EMBL/GenBank/DDBJ databases">
        <authorList>
            <consortium name="DOE Joint Genome Institute"/>
            <person name="Haridas S."/>
            <person name="Albert R."/>
            <person name="Binder M."/>
            <person name="Bloem J."/>
            <person name="Labutti K."/>
            <person name="Salamov A."/>
            <person name="Andreopoulos B."/>
            <person name="Baker S.E."/>
            <person name="Barry K."/>
            <person name="Bills G."/>
            <person name="Bluhm B.H."/>
            <person name="Cannon C."/>
            <person name="Castanera R."/>
            <person name="Culley D.E."/>
            <person name="Daum C."/>
            <person name="Ezra D."/>
            <person name="Gonzalez J.B."/>
            <person name="Henrissat B."/>
            <person name="Kuo A."/>
            <person name="Liang C."/>
            <person name="Lipzen A."/>
            <person name="Lutzoni F."/>
            <person name="Magnuson J."/>
            <person name="Mondo S."/>
            <person name="Nolan M."/>
            <person name="Ohm R."/>
            <person name="Pangilinan J."/>
            <person name="Park H.-J."/>
            <person name="Ramirez L."/>
            <person name="Alfaro M."/>
            <person name="Sun H."/>
            <person name="Tritt A."/>
            <person name="Yoshinaga Y."/>
            <person name="Zwiers L.-H."/>
            <person name="Turgeon B.G."/>
            <person name="Goodwin S.B."/>
            <person name="Spatafora J.W."/>
            <person name="Crous P.W."/>
            <person name="Grigoriev I.V."/>
        </authorList>
    </citation>
    <scope>NUCLEOTIDE SEQUENCE</scope>
    <source>
        <strain evidence="2 4">CBS 781.70</strain>
    </source>
</reference>
<evidence type="ECO:0000313" key="3">
    <source>
        <dbReference type="Proteomes" id="UP000504638"/>
    </source>
</evidence>
<keyword evidence="3" id="KW-1185">Reference proteome</keyword>
<dbReference type="GeneID" id="54423093"/>
<dbReference type="RefSeq" id="XP_033534532.1">
    <property type="nucleotide sequence ID" value="XM_033682523.1"/>
</dbReference>
<feature type="domain" description="AB hydrolase-1" evidence="1">
    <location>
        <begin position="40"/>
        <end position="112"/>
    </location>
</feature>
<evidence type="ECO:0000259" key="1">
    <source>
        <dbReference type="Pfam" id="PF12697"/>
    </source>
</evidence>
<protein>
    <recommendedName>
        <fullName evidence="1">AB hydrolase-1 domain-containing protein</fullName>
    </recommendedName>
</protein>
<dbReference type="PANTHER" id="PTHR37017">
    <property type="entry name" value="AB HYDROLASE-1 DOMAIN-CONTAINING PROTEIN-RELATED"/>
    <property type="match status" value="1"/>
</dbReference>
<proteinExistence type="predicted"/>
<dbReference type="InterPro" id="IPR000073">
    <property type="entry name" value="AB_hydrolase_1"/>
</dbReference>
<name>A0A6G1G4N0_9PEZI</name>
<dbReference type="Pfam" id="PF12697">
    <property type="entry name" value="Abhydrolase_6"/>
    <property type="match status" value="1"/>
</dbReference>
<dbReference type="InterPro" id="IPR029058">
    <property type="entry name" value="AB_hydrolase_fold"/>
</dbReference>
<reference evidence="4" key="2">
    <citation type="submission" date="2020-04" db="EMBL/GenBank/DDBJ databases">
        <authorList>
            <consortium name="NCBI Genome Project"/>
        </authorList>
    </citation>
    <scope>NUCLEOTIDE SEQUENCE</scope>
    <source>
        <strain evidence="4">CBS 781.70</strain>
    </source>
</reference>
<evidence type="ECO:0000313" key="4">
    <source>
        <dbReference type="RefSeq" id="XP_033534532.1"/>
    </source>
</evidence>
<reference evidence="4" key="3">
    <citation type="submission" date="2025-04" db="UniProtKB">
        <authorList>
            <consortium name="RefSeq"/>
        </authorList>
    </citation>
    <scope>IDENTIFICATION</scope>
    <source>
        <strain evidence="4">CBS 781.70</strain>
    </source>
</reference>
<dbReference type="SUPFAM" id="SSF53474">
    <property type="entry name" value="alpha/beta-Hydrolases"/>
    <property type="match status" value="1"/>
</dbReference>
<gene>
    <name evidence="2 4" type="ORF">P152DRAFT_507219</name>
</gene>
<organism evidence="2">
    <name type="scientific">Eremomyces bilateralis CBS 781.70</name>
    <dbReference type="NCBI Taxonomy" id="1392243"/>
    <lineage>
        <taxon>Eukaryota</taxon>
        <taxon>Fungi</taxon>
        <taxon>Dikarya</taxon>
        <taxon>Ascomycota</taxon>
        <taxon>Pezizomycotina</taxon>
        <taxon>Dothideomycetes</taxon>
        <taxon>Dothideomycetes incertae sedis</taxon>
        <taxon>Eremomycetales</taxon>
        <taxon>Eremomycetaceae</taxon>
        <taxon>Eremomyces</taxon>
    </lineage>
</organism>
<dbReference type="Proteomes" id="UP000504638">
    <property type="component" value="Unplaced"/>
</dbReference>